<evidence type="ECO:0008006" key="3">
    <source>
        <dbReference type="Google" id="ProtNLM"/>
    </source>
</evidence>
<accession>A0ABW4LIL6</accession>
<gene>
    <name evidence="1" type="ORF">ACFSBI_12555</name>
</gene>
<protein>
    <recommendedName>
        <fullName evidence="3">DUF4129 domain-containing protein</fullName>
    </recommendedName>
</protein>
<sequence length="239" mass="25424">MPYEPIIPEGGHLGTSHGPDGGLVGLIFDDVTGKLIGQASWHDTGESAPELSDWNRQTVGEQPRPLTSEEQAALAALAALIVLAAIAAAPAAKRWWGRAVVPAFRAAWRRMVPEIRRLRNSRGEDADATRAEVIESGSDAKVVLADSKITMSSAEWASRHQVMLAASTFSEEQRQLLSLARVLDGGPAGQQLTAQQFADRVQLKLQANPAVLEEPNSAAVLSAATASPGRAKGILQLEQ</sequence>
<dbReference type="EMBL" id="JBHUEA010000020">
    <property type="protein sequence ID" value="MFD1722382.1"/>
    <property type="molecule type" value="Genomic_DNA"/>
</dbReference>
<evidence type="ECO:0000313" key="2">
    <source>
        <dbReference type="Proteomes" id="UP001597347"/>
    </source>
</evidence>
<name>A0ABW4LIL6_9MICO</name>
<proteinExistence type="predicted"/>
<keyword evidence="2" id="KW-1185">Reference proteome</keyword>
<organism evidence="1 2">
    <name type="scientific">Amnibacterium endophyticum</name>
    <dbReference type="NCBI Taxonomy" id="2109337"/>
    <lineage>
        <taxon>Bacteria</taxon>
        <taxon>Bacillati</taxon>
        <taxon>Actinomycetota</taxon>
        <taxon>Actinomycetes</taxon>
        <taxon>Micrococcales</taxon>
        <taxon>Microbacteriaceae</taxon>
        <taxon>Amnibacterium</taxon>
    </lineage>
</organism>
<dbReference type="RefSeq" id="WP_377935436.1">
    <property type="nucleotide sequence ID" value="NZ_JBHUEA010000020.1"/>
</dbReference>
<reference evidence="2" key="1">
    <citation type="journal article" date="2019" name="Int. J. Syst. Evol. Microbiol.">
        <title>The Global Catalogue of Microorganisms (GCM) 10K type strain sequencing project: providing services to taxonomists for standard genome sequencing and annotation.</title>
        <authorList>
            <consortium name="The Broad Institute Genomics Platform"/>
            <consortium name="The Broad Institute Genome Sequencing Center for Infectious Disease"/>
            <person name="Wu L."/>
            <person name="Ma J."/>
        </authorList>
    </citation>
    <scope>NUCLEOTIDE SEQUENCE [LARGE SCALE GENOMIC DNA]</scope>
    <source>
        <strain evidence="2">CGMCC 1.12471</strain>
    </source>
</reference>
<comment type="caution">
    <text evidence="1">The sequence shown here is derived from an EMBL/GenBank/DDBJ whole genome shotgun (WGS) entry which is preliminary data.</text>
</comment>
<evidence type="ECO:0000313" key="1">
    <source>
        <dbReference type="EMBL" id="MFD1722382.1"/>
    </source>
</evidence>
<dbReference type="Proteomes" id="UP001597347">
    <property type="component" value="Unassembled WGS sequence"/>
</dbReference>